<evidence type="ECO:0000256" key="2">
    <source>
        <dbReference type="SAM" id="Phobius"/>
    </source>
</evidence>
<evidence type="ECO:0000313" key="3">
    <source>
        <dbReference type="EMBL" id="CAB4158678.1"/>
    </source>
</evidence>
<accession>A0A6J5NNW4</accession>
<proteinExistence type="predicted"/>
<keyword evidence="1" id="KW-0175">Coiled coil</keyword>
<feature type="coiled-coil region" evidence="1">
    <location>
        <begin position="47"/>
        <end position="88"/>
    </location>
</feature>
<keyword evidence="2" id="KW-0812">Transmembrane</keyword>
<name>A0A6J5NNW4_9CAUD</name>
<gene>
    <name evidence="3" type="ORF">UFOVP713_17</name>
</gene>
<dbReference type="EMBL" id="LR796676">
    <property type="protein sequence ID" value="CAB4158678.1"/>
    <property type="molecule type" value="Genomic_DNA"/>
</dbReference>
<protein>
    <submittedName>
        <fullName evidence="3">Uncharacterized protein</fullName>
    </submittedName>
</protein>
<organism evidence="3">
    <name type="scientific">uncultured Caudovirales phage</name>
    <dbReference type="NCBI Taxonomy" id="2100421"/>
    <lineage>
        <taxon>Viruses</taxon>
        <taxon>Duplodnaviria</taxon>
        <taxon>Heunggongvirae</taxon>
        <taxon>Uroviricota</taxon>
        <taxon>Caudoviricetes</taxon>
        <taxon>Peduoviridae</taxon>
        <taxon>Maltschvirus</taxon>
        <taxon>Maltschvirus maltsch</taxon>
    </lineage>
</organism>
<feature type="transmembrane region" description="Helical" evidence="2">
    <location>
        <begin position="6"/>
        <end position="23"/>
    </location>
</feature>
<keyword evidence="2" id="KW-1133">Transmembrane helix</keyword>
<reference evidence="3" key="1">
    <citation type="submission" date="2020-04" db="EMBL/GenBank/DDBJ databases">
        <authorList>
            <person name="Chiriac C."/>
            <person name="Salcher M."/>
            <person name="Ghai R."/>
            <person name="Kavagutti S V."/>
        </authorList>
    </citation>
    <scope>NUCLEOTIDE SEQUENCE</scope>
</reference>
<sequence>MPDWLTNIGVGIAAAGAGAYGMYQKVMADSRNNKAADATDAAWQQVITTLREEVTRLSERLAAVEEQNQKCEERNDALHQEIIDLKKQLHLS</sequence>
<evidence type="ECO:0000256" key="1">
    <source>
        <dbReference type="SAM" id="Coils"/>
    </source>
</evidence>
<keyword evidence="2" id="KW-0472">Membrane</keyword>